<feature type="binding site" evidence="1">
    <location>
        <position position="368"/>
    </location>
    <ligand>
        <name>Ni(2+)</name>
        <dbReference type="ChEBI" id="CHEBI:49786"/>
    </ligand>
</feature>
<keyword evidence="3" id="KW-1185">Reference proteome</keyword>
<organism evidence="2 3">
    <name type="scientific">Corynebacterium mustelae</name>
    <dbReference type="NCBI Taxonomy" id="571915"/>
    <lineage>
        <taxon>Bacteria</taxon>
        <taxon>Bacillati</taxon>
        <taxon>Actinomycetota</taxon>
        <taxon>Actinomycetes</taxon>
        <taxon>Mycobacteriales</taxon>
        <taxon>Corynebacteriaceae</taxon>
        <taxon>Corynebacterium</taxon>
    </lineage>
</organism>
<evidence type="ECO:0000256" key="1">
    <source>
        <dbReference type="PIRSR" id="PIRSR601501-1"/>
    </source>
</evidence>
<dbReference type="STRING" id="571915.CMUST_03735"/>
<protein>
    <submittedName>
        <fullName evidence="2">Coenzyme F420-reducing hydrogenase, alpha subunit</fullName>
    </submittedName>
</protein>
<evidence type="ECO:0000313" key="3">
    <source>
        <dbReference type="Proteomes" id="UP000035199"/>
    </source>
</evidence>
<reference evidence="2 3" key="1">
    <citation type="journal article" date="2015" name="Genome Announc.">
        <title>Complete Genome Sequence of the Type Strain Corynebacterium mustelae DSM 45274, Isolated from Various Tissues of a Male Ferret with Lethal Sepsis.</title>
        <authorList>
            <person name="Ruckert C."/>
            <person name="Eimer J."/>
            <person name="Winkler A."/>
            <person name="Tauch A."/>
        </authorList>
    </citation>
    <scope>NUCLEOTIDE SEQUENCE [LARGE SCALE GENOMIC DNA]</scope>
    <source>
        <strain evidence="2 3">DSM 45274</strain>
    </source>
</reference>
<dbReference type="RefSeq" id="WP_052844515.1">
    <property type="nucleotide sequence ID" value="NZ_CP011542.1"/>
</dbReference>
<dbReference type="Proteomes" id="UP000035199">
    <property type="component" value="Chromosome"/>
</dbReference>
<dbReference type="PATRIC" id="fig|571915.4.peg.798"/>
<name>A0A0G3GV84_9CORY</name>
<dbReference type="InterPro" id="IPR001501">
    <property type="entry name" value="Ni-dep_hyd_lsu"/>
</dbReference>
<feature type="binding site" evidence="1">
    <location>
        <position position="59"/>
    </location>
    <ligand>
        <name>Ni(2+)</name>
        <dbReference type="ChEBI" id="CHEBI:49786"/>
    </ligand>
</feature>
<gene>
    <name evidence="2" type="ORF">CMUST_03735</name>
</gene>
<comment type="cofactor">
    <cofactor evidence="1">
        <name>Ni(2+)</name>
        <dbReference type="ChEBI" id="CHEBI:49786"/>
    </cofactor>
</comment>
<dbReference type="Gene3D" id="1.10.645.10">
    <property type="entry name" value="Cytochrome-c3 Hydrogenase, chain B"/>
    <property type="match status" value="1"/>
</dbReference>
<feature type="binding site" evidence="1">
    <location>
        <position position="62"/>
    </location>
    <ligand>
        <name>Mg(2+)</name>
        <dbReference type="ChEBI" id="CHEBI:18420"/>
    </ligand>
</feature>
<dbReference type="GO" id="GO:0016151">
    <property type="term" value="F:nickel cation binding"/>
    <property type="evidence" value="ECO:0007669"/>
    <property type="project" value="InterPro"/>
</dbReference>
<dbReference type="PANTHER" id="PTHR43600:SF1">
    <property type="entry name" value="COENZYME F420 HYDROGENASE SUBUNIT ALPHA"/>
    <property type="match status" value="1"/>
</dbReference>
<dbReference type="KEGG" id="cmv:CMUST_03735"/>
<comment type="cofactor">
    <cofactor evidence="1">
        <name>Fe cation</name>
        <dbReference type="ChEBI" id="CHEBI:24875"/>
    </cofactor>
</comment>
<dbReference type="SUPFAM" id="SSF56762">
    <property type="entry name" value="HydB/Nqo4-like"/>
    <property type="match status" value="1"/>
</dbReference>
<dbReference type="InterPro" id="IPR029014">
    <property type="entry name" value="NiFe-Hase_large"/>
</dbReference>
<proteinExistence type="predicted"/>
<dbReference type="Pfam" id="PF00374">
    <property type="entry name" value="NiFeSe_Hases"/>
    <property type="match status" value="1"/>
</dbReference>
<dbReference type="EMBL" id="CP011542">
    <property type="protein sequence ID" value="AKK05091.1"/>
    <property type="molecule type" value="Genomic_DNA"/>
</dbReference>
<sequence length="389" mass="41982">MKISISELVDPHAARVVVRRDHSGTVTSAKFDIRGVPRVDQMLLGRPVAQVPALITRLCGLCPVTHHLAGIAALDSLYGYRISDTAKAIRALLHHGSVVSVMGPKLLHHEANPTLARRVHRLGKTTCAAAGMTGHFPDVAVPGGVAVTVRLEDVEKLHQEALTCRAEVLNLDAGQAPQFEFPGYNLSLVDATGRWDPLGDTVQLTYAADTDQPSITFPVAEIVDRIRETEPGSITPNPQVRIGETWQPYRVGPAARHLALTPVQAQLKSITESITEIIKLCESESLTAEEEQPTPTTTTVTGTGIGAIDGPRGLLIHRYTARDGNLTECQILSPTAQNEPWLAHTLRYVISHGQVELVEDAIRAADPCLPCTTAPRGLMNVEIIEEPCA</sequence>
<accession>A0A0G3GV84</accession>
<dbReference type="AlphaFoldDB" id="A0A0G3GV84"/>
<feature type="binding site" evidence="1">
    <location>
        <position position="331"/>
    </location>
    <ligand>
        <name>Mg(2+)</name>
        <dbReference type="ChEBI" id="CHEBI:18420"/>
    </ligand>
</feature>
<keyword evidence="1" id="KW-0479">Metal-binding</keyword>
<dbReference type="OrthoDB" id="9761717at2"/>
<keyword evidence="1" id="KW-0408">Iron</keyword>
<evidence type="ECO:0000313" key="2">
    <source>
        <dbReference type="EMBL" id="AKK05091.1"/>
    </source>
</evidence>
<dbReference type="PANTHER" id="PTHR43600">
    <property type="entry name" value="COENZYME F420 HYDROGENASE, SUBUNIT ALPHA"/>
    <property type="match status" value="1"/>
</dbReference>
<keyword evidence="1" id="KW-0533">Nickel</keyword>
<feature type="binding site" evidence="1">
    <location>
        <position position="371"/>
    </location>
    <ligand>
        <name>Fe cation</name>
        <dbReference type="ChEBI" id="CHEBI:24875"/>
    </ligand>
</feature>
<keyword evidence="1" id="KW-0460">Magnesium</keyword>
<reference evidence="3" key="2">
    <citation type="submission" date="2015-05" db="EMBL/GenBank/DDBJ databases">
        <title>Complete genome sequence of Corynebacterium mustelae DSM 45274, isolated from various tissues of a male ferret with lethal sepsis.</title>
        <authorList>
            <person name="Ruckert C."/>
            <person name="Albersmeier A."/>
            <person name="Winkler A."/>
            <person name="Tauch A."/>
        </authorList>
    </citation>
    <scope>NUCLEOTIDE SEQUENCE [LARGE SCALE GENOMIC DNA]</scope>
    <source>
        <strain evidence="3">DSM 45274</strain>
    </source>
</reference>